<dbReference type="EMBL" id="BKAD01000001">
    <property type="protein sequence ID" value="GEP29053.1"/>
    <property type="molecule type" value="Genomic_DNA"/>
</dbReference>
<name>A0A512L3L1_9PROT</name>
<reference evidence="2 3" key="1">
    <citation type="submission" date="2019-07" db="EMBL/GenBank/DDBJ databases">
        <title>Whole genome shotgun sequence of Thiobacillus plumbophilus NBRC 107929.</title>
        <authorList>
            <person name="Hosoyama A."/>
            <person name="Uohara A."/>
            <person name="Ohji S."/>
            <person name="Ichikawa N."/>
        </authorList>
    </citation>
    <scope>NUCLEOTIDE SEQUENCE [LARGE SCALE GENOMIC DNA]</scope>
    <source>
        <strain evidence="2 3">NBRC 107929</strain>
    </source>
</reference>
<dbReference type="Pfam" id="PF00882">
    <property type="entry name" value="Zn_dep_PLPC"/>
    <property type="match status" value="1"/>
</dbReference>
<proteinExistence type="predicted"/>
<evidence type="ECO:0000313" key="2">
    <source>
        <dbReference type="EMBL" id="GEP29053.1"/>
    </source>
</evidence>
<dbReference type="AlphaFoldDB" id="A0A512L3L1"/>
<accession>A0A512L3L1</accession>
<evidence type="ECO:0000313" key="3">
    <source>
        <dbReference type="Proteomes" id="UP000321337"/>
    </source>
</evidence>
<dbReference type="Proteomes" id="UP000321337">
    <property type="component" value="Unassembled WGS sequence"/>
</dbReference>
<organism evidence="2 3">
    <name type="scientific">Sulfuriferula plumbiphila</name>
    <dbReference type="NCBI Taxonomy" id="171865"/>
    <lineage>
        <taxon>Bacteria</taxon>
        <taxon>Pseudomonadati</taxon>
        <taxon>Pseudomonadota</taxon>
        <taxon>Betaproteobacteria</taxon>
        <taxon>Nitrosomonadales</taxon>
        <taxon>Sulfuricellaceae</taxon>
        <taxon>Sulfuriferula</taxon>
    </lineage>
</organism>
<keyword evidence="3" id="KW-1185">Reference proteome</keyword>
<dbReference type="InterPro" id="IPR029002">
    <property type="entry name" value="PLPC/GPLD1"/>
</dbReference>
<evidence type="ECO:0000259" key="1">
    <source>
        <dbReference type="Pfam" id="PF00882"/>
    </source>
</evidence>
<gene>
    <name evidence="2" type="ORF">TPL01_01910</name>
</gene>
<dbReference type="RefSeq" id="WP_161984128.1">
    <property type="nucleotide sequence ID" value="NZ_AP021884.1"/>
</dbReference>
<protein>
    <recommendedName>
        <fullName evidence="1">Phospholipase C/D domain-containing protein</fullName>
    </recommendedName>
</protein>
<sequence>MRVLLWSIPLLCQSHDALAWGLYTHVFFAQWLLWGVSLLDPRLRHAAWRYPRLVMAGACLPDLALVGKHVGTQAFNNTHDWDSALRMMREADSDVRRALALGYQSHLLVDVIAHHHFVPAHEHLWLNLPVLTHAASEWAMNAHIQPHLLATPDTLLRDGADEIGQHIARHCKSAAVSRCRAIAFTAAAKPLPPYYPVQCQPAHR</sequence>
<feature type="domain" description="Phospholipase C/D" evidence="1">
    <location>
        <begin position="24"/>
        <end position="155"/>
    </location>
</feature>
<comment type="caution">
    <text evidence="2">The sequence shown here is derived from an EMBL/GenBank/DDBJ whole genome shotgun (WGS) entry which is preliminary data.</text>
</comment>